<gene>
    <name evidence="2" type="ORF">A2Y62_11410</name>
</gene>
<evidence type="ECO:0000313" key="3">
    <source>
        <dbReference type="Proteomes" id="UP000178943"/>
    </source>
</evidence>
<sequence length="122" mass="13709">MPDTSSEHFLKLLDEIKQKAFALGIIPMFVIHRSTEHSDSSQPKPLLKYFCTLPWDHLLVHTDGKCYFCCYIDAVEGLIGNLTTQSFEGVWNSSKANEIRGAIAQGKMPLSCEKCTVFGLIR</sequence>
<dbReference type="Gene3D" id="3.20.20.70">
    <property type="entry name" value="Aldolase class I"/>
    <property type="match status" value="1"/>
</dbReference>
<accession>A0A1F5VY88</accession>
<evidence type="ECO:0000259" key="1">
    <source>
        <dbReference type="Pfam" id="PF13186"/>
    </source>
</evidence>
<dbReference type="EMBL" id="MFGW01000003">
    <property type="protein sequence ID" value="OGF68303.1"/>
    <property type="molecule type" value="Genomic_DNA"/>
</dbReference>
<dbReference type="InterPro" id="IPR058240">
    <property type="entry name" value="rSAM_sf"/>
</dbReference>
<dbReference type="CDD" id="cd21109">
    <property type="entry name" value="SPASM"/>
    <property type="match status" value="1"/>
</dbReference>
<dbReference type="InterPro" id="IPR013785">
    <property type="entry name" value="Aldolase_TIM"/>
</dbReference>
<proteinExistence type="predicted"/>
<dbReference type="SUPFAM" id="SSF102114">
    <property type="entry name" value="Radical SAM enzymes"/>
    <property type="match status" value="1"/>
</dbReference>
<reference evidence="2 3" key="1">
    <citation type="journal article" date="2016" name="Nat. Commun.">
        <title>Thousands of microbial genomes shed light on interconnected biogeochemical processes in an aquifer system.</title>
        <authorList>
            <person name="Anantharaman K."/>
            <person name="Brown C.T."/>
            <person name="Hug L.A."/>
            <person name="Sharon I."/>
            <person name="Castelle C.J."/>
            <person name="Probst A.J."/>
            <person name="Thomas B.C."/>
            <person name="Singh A."/>
            <person name="Wilkins M.J."/>
            <person name="Karaoz U."/>
            <person name="Brodie E.L."/>
            <person name="Williams K.H."/>
            <person name="Hubbard S.S."/>
            <person name="Banfield J.F."/>
        </authorList>
    </citation>
    <scope>NUCLEOTIDE SEQUENCE [LARGE SCALE GENOMIC DNA]</scope>
</reference>
<protein>
    <recommendedName>
        <fullName evidence="1">4Fe4S-binding SPASM domain-containing protein</fullName>
    </recommendedName>
</protein>
<comment type="caution">
    <text evidence="2">The sequence shown here is derived from an EMBL/GenBank/DDBJ whole genome shotgun (WGS) entry which is preliminary data.</text>
</comment>
<organism evidence="2 3">
    <name type="scientific">Candidatus Fischerbacteria bacterium RBG_13_37_8</name>
    <dbReference type="NCBI Taxonomy" id="1817863"/>
    <lineage>
        <taxon>Bacteria</taxon>
        <taxon>Candidatus Fischeribacteriota</taxon>
    </lineage>
</organism>
<dbReference type="AlphaFoldDB" id="A0A1F5VY88"/>
<dbReference type="InterPro" id="IPR023885">
    <property type="entry name" value="4Fe4S-binding_SPASM_dom"/>
</dbReference>
<dbReference type="Pfam" id="PF13186">
    <property type="entry name" value="SPASM"/>
    <property type="match status" value="1"/>
</dbReference>
<feature type="domain" description="4Fe4S-binding SPASM" evidence="1">
    <location>
        <begin position="51"/>
        <end position="116"/>
    </location>
</feature>
<dbReference type="Proteomes" id="UP000178943">
    <property type="component" value="Unassembled WGS sequence"/>
</dbReference>
<name>A0A1F5VY88_9BACT</name>
<evidence type="ECO:0000313" key="2">
    <source>
        <dbReference type="EMBL" id="OGF68303.1"/>
    </source>
</evidence>